<name>A0A0P4ZZW6_9CRUS</name>
<keyword evidence="6" id="KW-1185">Reference proteome</keyword>
<dbReference type="EMBL" id="GDIP01207531">
    <property type="protein sequence ID" value="JAJ15871.1"/>
    <property type="molecule type" value="Transcribed_RNA"/>
</dbReference>
<dbReference type="Gene3D" id="2.60.40.10">
    <property type="entry name" value="Immunoglobulins"/>
    <property type="match status" value="1"/>
</dbReference>
<dbReference type="PROSITE" id="PS50853">
    <property type="entry name" value="FN3"/>
    <property type="match status" value="1"/>
</dbReference>
<dbReference type="CDD" id="cd00063">
    <property type="entry name" value="FN3"/>
    <property type="match status" value="1"/>
</dbReference>
<evidence type="ECO:0000256" key="1">
    <source>
        <dbReference type="SAM" id="Coils"/>
    </source>
</evidence>
<feature type="coiled-coil region" evidence="1">
    <location>
        <begin position="232"/>
        <end position="266"/>
    </location>
</feature>
<dbReference type="Pfam" id="PF16794">
    <property type="entry name" value="fn3_4"/>
    <property type="match status" value="1"/>
</dbReference>
<evidence type="ECO:0000256" key="2">
    <source>
        <dbReference type="SAM" id="MobiDB-lite"/>
    </source>
</evidence>
<feature type="region of interest" description="Disordered" evidence="2">
    <location>
        <begin position="315"/>
        <end position="418"/>
    </location>
</feature>
<reference evidence="4" key="1">
    <citation type="submission" date="2015-10" db="EMBL/GenBank/DDBJ databases">
        <title>Daphnia magna gene sets from two clonal populations assembled and annotated with EvidentialGene.</title>
        <authorList>
            <person name="Gilbert D."/>
            <person name="Podicheti R."/>
            <person name="Orsini L."/>
            <person name="Colbourne J."/>
            <person name="Pfrender M."/>
        </authorList>
    </citation>
    <scope>NUCLEOTIDE SEQUENCE</scope>
</reference>
<evidence type="ECO:0000313" key="4">
    <source>
        <dbReference type="EMBL" id="JAJ15871.1"/>
    </source>
</evidence>
<feature type="domain" description="Fibronectin type-III" evidence="3">
    <location>
        <begin position="421"/>
        <end position="524"/>
    </location>
</feature>
<gene>
    <name evidence="5" type="ORF">APZ42_026500</name>
</gene>
<feature type="region of interest" description="Disordered" evidence="2">
    <location>
        <begin position="34"/>
        <end position="54"/>
    </location>
</feature>
<dbReference type="OrthoDB" id="6362845at2759"/>
<dbReference type="InterPro" id="IPR056565">
    <property type="entry name" value="Fn3_ATF7IP"/>
</dbReference>
<feature type="region of interest" description="Disordered" evidence="2">
    <location>
        <begin position="172"/>
        <end position="197"/>
    </location>
</feature>
<dbReference type="InterPro" id="IPR013783">
    <property type="entry name" value="Ig-like_fold"/>
</dbReference>
<evidence type="ECO:0000259" key="3">
    <source>
        <dbReference type="PROSITE" id="PS50853"/>
    </source>
</evidence>
<proteinExistence type="predicted"/>
<dbReference type="EMBL" id="LRGB01002076">
    <property type="protein sequence ID" value="KZS09382.1"/>
    <property type="molecule type" value="Genomic_DNA"/>
</dbReference>
<sequence>MNQNSLKKQDHINKTPIEGFLAQMKVRMIKDSSCQSDQNSSGMMSTGSRCSSENETNPYVLGDNLNSNTTGNLKIKNSFQEIKANSSNSPLHLFEQEQKLQCHQIPEEAQHYDTGPLLSRMDKHELPKRPDMNGWSKAGHNCKPYTSANPFCPSESPSTVIGDPIFHQTYSSISKRPRSDSLSSAYDSSVDKKSCNEEPSQLSCSLKRLSREELERIIMGHMAGYFSTYKPYVDVERELENCKEKVEHLRQKNNLLSKEVADLRIVIKSFVTQSATRFERPTKRYRSVGVQVKALRSFDDIKLEEKGFQAYSIEKRNEGSRSVPPNHETPASHYQFERNGEVSSIVSQSRKNTPLKEFTDTERINGRQHSMRNKTEEVEDDDLMVMFVKPSNPSQSGDSGAEHTSIPSSSKTFDHSTESIVPKPVVTVTKTTENSFPAIRISWKIAEEPCYAKVASYCVFLLKETKNGFGESWNSISGDISRKSCTLRMGRADKLRKNYNFKVRATDVHGRPGPFSDVMVVTFP</sequence>
<dbReference type="SUPFAM" id="SSF49265">
    <property type="entry name" value="Fibronectin type III"/>
    <property type="match status" value="1"/>
</dbReference>
<dbReference type="InterPro" id="IPR003961">
    <property type="entry name" value="FN3_dom"/>
</dbReference>
<protein>
    <recommendedName>
        <fullName evidence="3">Fibronectin type-III domain-containing protein</fullName>
    </recommendedName>
</protein>
<reference evidence="4" key="2">
    <citation type="submission" date="2015-10" db="EMBL/GenBank/DDBJ databases">
        <authorList>
            <person name="Gilbert D.G."/>
        </authorList>
    </citation>
    <scope>NUCLEOTIDE SEQUENCE</scope>
</reference>
<keyword evidence="1" id="KW-0175">Coiled coil</keyword>
<dbReference type="Proteomes" id="UP000076858">
    <property type="component" value="Unassembled WGS sequence"/>
</dbReference>
<evidence type="ECO:0000313" key="5">
    <source>
        <dbReference type="EMBL" id="KZS09382.1"/>
    </source>
</evidence>
<feature type="compositionally biased region" description="Polar residues" evidence="2">
    <location>
        <begin position="341"/>
        <end position="352"/>
    </location>
</feature>
<reference evidence="5 6" key="3">
    <citation type="submission" date="2016-03" db="EMBL/GenBank/DDBJ databases">
        <title>EvidentialGene: Evidence-directed Construction of Genes on Genomes.</title>
        <authorList>
            <person name="Gilbert D.G."/>
            <person name="Choi J.-H."/>
            <person name="Mockaitis K."/>
            <person name="Colbourne J."/>
            <person name="Pfrender M."/>
        </authorList>
    </citation>
    <scope>NUCLEOTIDE SEQUENCE [LARGE SCALE GENOMIC DNA]</scope>
    <source>
        <strain evidence="5 6">Xinb3</strain>
        <tissue evidence="5">Complete organism</tissue>
    </source>
</reference>
<evidence type="ECO:0000313" key="6">
    <source>
        <dbReference type="Proteomes" id="UP000076858"/>
    </source>
</evidence>
<organism evidence="4">
    <name type="scientific">Daphnia magna</name>
    <dbReference type="NCBI Taxonomy" id="35525"/>
    <lineage>
        <taxon>Eukaryota</taxon>
        <taxon>Metazoa</taxon>
        <taxon>Ecdysozoa</taxon>
        <taxon>Arthropoda</taxon>
        <taxon>Crustacea</taxon>
        <taxon>Branchiopoda</taxon>
        <taxon>Diplostraca</taxon>
        <taxon>Cladocera</taxon>
        <taxon>Anomopoda</taxon>
        <taxon>Daphniidae</taxon>
        <taxon>Daphnia</taxon>
    </lineage>
</organism>
<dbReference type="AlphaFoldDB" id="A0A0P4ZZW6"/>
<accession>A0A0P4ZZW6</accession>
<dbReference type="InterPro" id="IPR036116">
    <property type="entry name" value="FN3_sf"/>
</dbReference>